<protein>
    <submittedName>
        <fullName evidence="2">Antibiotic biosynthesis monooxygenase</fullName>
    </submittedName>
</protein>
<accession>A0A931FXD7</accession>
<organism evidence="2 3">
    <name type="scientific">Actinoplanes aureus</name>
    <dbReference type="NCBI Taxonomy" id="2792083"/>
    <lineage>
        <taxon>Bacteria</taxon>
        <taxon>Bacillati</taxon>
        <taxon>Actinomycetota</taxon>
        <taxon>Actinomycetes</taxon>
        <taxon>Micromonosporales</taxon>
        <taxon>Micromonosporaceae</taxon>
        <taxon>Actinoplanes</taxon>
    </lineage>
</organism>
<dbReference type="Gene3D" id="3.30.70.100">
    <property type="match status" value="1"/>
</dbReference>
<evidence type="ECO:0000259" key="1">
    <source>
        <dbReference type="Pfam" id="PF03992"/>
    </source>
</evidence>
<dbReference type="InterPro" id="IPR011008">
    <property type="entry name" value="Dimeric_a/b-barrel"/>
</dbReference>
<comment type="caution">
    <text evidence="2">The sequence shown here is derived from an EMBL/GenBank/DDBJ whole genome shotgun (WGS) entry which is preliminary data.</text>
</comment>
<evidence type="ECO:0000313" key="3">
    <source>
        <dbReference type="Proteomes" id="UP000598146"/>
    </source>
</evidence>
<keyword evidence="3" id="KW-1185">Reference proteome</keyword>
<keyword evidence="2" id="KW-0503">Monooxygenase</keyword>
<dbReference type="Proteomes" id="UP000598146">
    <property type="component" value="Unassembled WGS sequence"/>
</dbReference>
<dbReference type="SUPFAM" id="SSF54909">
    <property type="entry name" value="Dimeric alpha+beta barrel"/>
    <property type="match status" value="1"/>
</dbReference>
<feature type="domain" description="ABM" evidence="1">
    <location>
        <begin position="15"/>
        <end position="78"/>
    </location>
</feature>
<keyword evidence="2" id="KW-0560">Oxidoreductase</keyword>
<dbReference type="AlphaFoldDB" id="A0A931FXD7"/>
<dbReference type="InterPro" id="IPR007138">
    <property type="entry name" value="ABM_dom"/>
</dbReference>
<dbReference type="Pfam" id="PF03992">
    <property type="entry name" value="ABM"/>
    <property type="match status" value="1"/>
</dbReference>
<gene>
    <name evidence="2" type="ORF">I4J89_12995</name>
</gene>
<proteinExistence type="predicted"/>
<sequence>MIARTWRGWATTSTADDYQQLYETVVAERLKKVSGYRGARLLRRDDGDEVLFTSITFFASMDDVRAFAGEDHERAVVEQAARRSLTRWDERVIHDHVSLDLQPVNPEPR</sequence>
<dbReference type="GO" id="GO:0004497">
    <property type="term" value="F:monooxygenase activity"/>
    <property type="evidence" value="ECO:0007669"/>
    <property type="project" value="UniProtKB-KW"/>
</dbReference>
<reference evidence="2" key="1">
    <citation type="submission" date="2020-11" db="EMBL/GenBank/DDBJ databases">
        <title>Isolation and identification of active actinomycetes.</title>
        <authorList>
            <person name="Sun X."/>
        </authorList>
    </citation>
    <scope>NUCLEOTIDE SEQUENCE</scope>
    <source>
        <strain evidence="2">NEAU-A11</strain>
    </source>
</reference>
<dbReference type="RefSeq" id="WP_196414160.1">
    <property type="nucleotide sequence ID" value="NZ_JADQTO010000005.1"/>
</dbReference>
<evidence type="ECO:0000313" key="2">
    <source>
        <dbReference type="EMBL" id="MBG0562380.1"/>
    </source>
</evidence>
<dbReference type="EMBL" id="JADQTO010000005">
    <property type="protein sequence ID" value="MBG0562380.1"/>
    <property type="molecule type" value="Genomic_DNA"/>
</dbReference>
<name>A0A931FXD7_9ACTN</name>